<comment type="caution">
    <text evidence="2">The sequence shown here is derived from an EMBL/GenBank/DDBJ whole genome shotgun (WGS) entry which is preliminary data.</text>
</comment>
<evidence type="ECO:0000313" key="3">
    <source>
        <dbReference type="Proteomes" id="UP000007993"/>
    </source>
</evidence>
<feature type="region of interest" description="Disordered" evidence="1">
    <location>
        <begin position="1"/>
        <end position="25"/>
    </location>
</feature>
<dbReference type="Proteomes" id="UP000007993">
    <property type="component" value="Unassembled WGS sequence"/>
</dbReference>
<gene>
    <name evidence="2" type="ORF">RBSH_00373</name>
</gene>
<proteinExistence type="predicted"/>
<evidence type="ECO:0000256" key="1">
    <source>
        <dbReference type="SAM" id="MobiDB-lite"/>
    </source>
</evidence>
<dbReference type="AlphaFoldDB" id="K5EEP1"/>
<feature type="region of interest" description="Disordered" evidence="1">
    <location>
        <begin position="42"/>
        <end position="71"/>
    </location>
</feature>
<dbReference type="EMBL" id="AMCW01000010">
    <property type="protein sequence ID" value="EKK04341.1"/>
    <property type="molecule type" value="Genomic_DNA"/>
</dbReference>
<evidence type="ECO:0000313" key="2">
    <source>
        <dbReference type="EMBL" id="EKK04341.1"/>
    </source>
</evidence>
<accession>K5EEP1</accession>
<organism evidence="2 3">
    <name type="scientific">Rhodopirellula baltica SH28</name>
    <dbReference type="NCBI Taxonomy" id="993517"/>
    <lineage>
        <taxon>Bacteria</taxon>
        <taxon>Pseudomonadati</taxon>
        <taxon>Planctomycetota</taxon>
        <taxon>Planctomycetia</taxon>
        <taxon>Pirellulales</taxon>
        <taxon>Pirellulaceae</taxon>
        <taxon>Rhodopirellula</taxon>
    </lineage>
</organism>
<reference evidence="2 3" key="1">
    <citation type="journal article" date="2013" name="Mar. Genomics">
        <title>Expression of sulfatases in Rhodopirellula baltica and the diversity of sulfatases in the genus Rhodopirellula.</title>
        <authorList>
            <person name="Wegner C.E."/>
            <person name="Richter-Heitmann T."/>
            <person name="Klindworth A."/>
            <person name="Klockow C."/>
            <person name="Richter M."/>
            <person name="Achstetter T."/>
            <person name="Glockner F.O."/>
            <person name="Harder J."/>
        </authorList>
    </citation>
    <scope>NUCLEOTIDE SEQUENCE [LARGE SCALE GENOMIC DNA]</scope>
    <source>
        <strain evidence="2 3">SH28</strain>
    </source>
</reference>
<protein>
    <submittedName>
        <fullName evidence="2">Uncharacterized protein</fullName>
    </submittedName>
</protein>
<sequence>MRASFTERNAFGGKNPPSHVVPRSDLVQPDFATDTDRRNEVAIVAHDNHRAPPTRKRQNQIRRTPPNRNSN</sequence>
<name>K5EEP1_RHOBT</name>